<dbReference type="GO" id="GO:0005576">
    <property type="term" value="C:extracellular region"/>
    <property type="evidence" value="ECO:0007669"/>
    <property type="project" value="UniProtKB-SubCell"/>
</dbReference>
<evidence type="ECO:0000256" key="5">
    <source>
        <dbReference type="SAM" id="SignalP"/>
    </source>
</evidence>
<evidence type="ECO:0000256" key="4">
    <source>
        <dbReference type="SAM" id="MobiDB-lite"/>
    </source>
</evidence>
<dbReference type="AlphaFoldDB" id="A0AAD9G2B4"/>
<feature type="chain" id="PRO_5042257108" description="Crinkler effector protein N-terminal domain-containing protein" evidence="5">
    <location>
        <begin position="19"/>
        <end position="327"/>
    </location>
</feature>
<evidence type="ECO:0000256" key="2">
    <source>
        <dbReference type="ARBA" id="ARBA00004613"/>
    </source>
</evidence>
<evidence type="ECO:0000256" key="1">
    <source>
        <dbReference type="ARBA" id="ARBA00004340"/>
    </source>
</evidence>
<evidence type="ECO:0000256" key="3">
    <source>
        <dbReference type="ARBA" id="ARBA00022525"/>
    </source>
</evidence>
<gene>
    <name evidence="7" type="ORF">P3T76_014041</name>
</gene>
<dbReference type="Proteomes" id="UP001259832">
    <property type="component" value="Unassembled WGS sequence"/>
</dbReference>
<name>A0AAD9G2B4_9STRA</name>
<keyword evidence="5" id="KW-0732">Signal</keyword>
<accession>A0AAD9G2B4</accession>
<dbReference type="InterPro" id="IPR045379">
    <property type="entry name" value="Crinkler_N"/>
</dbReference>
<feature type="compositionally biased region" description="Polar residues" evidence="4">
    <location>
        <begin position="133"/>
        <end position="142"/>
    </location>
</feature>
<comment type="caution">
    <text evidence="7">The sequence shown here is derived from an EMBL/GenBank/DDBJ whole genome shotgun (WGS) entry which is preliminary data.</text>
</comment>
<sequence length="327" mass="36930">MAVKLFCAVVGVAGSVFLVNIDSGETVKRLKKVIKEKKMYQFPSALPANTKVKKEEKDEIDTEKGDAAMKLEEGTVGQDTQTWIIRKPMDPTWSIQGVLNEDHMPVPQSKQIHVLVELGYENEAVDVKEEGDNSINPYSWQADSAEDPEDQRNGYMQYLKDNLHGFLHQDGRPTISPGTSTSNQPKYHLKDTSQMTSMLNFKASSLPFGLKGTADLMIIGEVAHSMNDVFADLQFVINIKTANWKSYSRCAPIGLLTNLNDYWYFMWFTTDKKIARMKVSYPANGFKKMKDFLETGTIDNTSRGVYSMRIRSRSSPISEASKVDHCW</sequence>
<dbReference type="EMBL" id="JASMQC010000039">
    <property type="protein sequence ID" value="KAK1930370.1"/>
    <property type="molecule type" value="Genomic_DNA"/>
</dbReference>
<keyword evidence="3" id="KW-0964">Secreted</keyword>
<evidence type="ECO:0000259" key="6">
    <source>
        <dbReference type="Pfam" id="PF20147"/>
    </source>
</evidence>
<comment type="subcellular location">
    <subcellularLocation>
        <location evidence="1">Host cell</location>
    </subcellularLocation>
    <subcellularLocation>
        <location evidence="2">Secreted</location>
    </subcellularLocation>
</comment>
<proteinExistence type="predicted"/>
<feature type="signal peptide" evidence="5">
    <location>
        <begin position="1"/>
        <end position="18"/>
    </location>
</feature>
<evidence type="ECO:0000313" key="7">
    <source>
        <dbReference type="EMBL" id="KAK1930370.1"/>
    </source>
</evidence>
<protein>
    <recommendedName>
        <fullName evidence="6">Crinkler effector protein N-terminal domain-containing protein</fullName>
    </recommendedName>
</protein>
<evidence type="ECO:0000313" key="8">
    <source>
        <dbReference type="Proteomes" id="UP001259832"/>
    </source>
</evidence>
<feature type="domain" description="Crinkler effector protein N-terminal" evidence="6">
    <location>
        <begin position="3"/>
        <end position="117"/>
    </location>
</feature>
<organism evidence="7 8">
    <name type="scientific">Phytophthora citrophthora</name>
    <dbReference type="NCBI Taxonomy" id="4793"/>
    <lineage>
        <taxon>Eukaryota</taxon>
        <taxon>Sar</taxon>
        <taxon>Stramenopiles</taxon>
        <taxon>Oomycota</taxon>
        <taxon>Peronosporomycetes</taxon>
        <taxon>Peronosporales</taxon>
        <taxon>Peronosporaceae</taxon>
        <taxon>Phytophthora</taxon>
    </lineage>
</organism>
<feature type="region of interest" description="Disordered" evidence="4">
    <location>
        <begin position="131"/>
        <end position="150"/>
    </location>
</feature>
<dbReference type="Pfam" id="PF20147">
    <property type="entry name" value="Crinkler"/>
    <property type="match status" value="1"/>
</dbReference>
<reference evidence="7" key="1">
    <citation type="submission" date="2023-08" db="EMBL/GenBank/DDBJ databases">
        <title>Reference Genome Resource for the Citrus Pathogen Phytophthora citrophthora.</title>
        <authorList>
            <person name="Moller H."/>
            <person name="Coetzee B."/>
            <person name="Rose L.J."/>
            <person name="Van Niekerk J.M."/>
        </authorList>
    </citation>
    <scope>NUCLEOTIDE SEQUENCE</scope>
    <source>
        <strain evidence="7">STE-U-9442</strain>
    </source>
</reference>
<dbReference type="GO" id="GO:0043657">
    <property type="term" value="C:host cell"/>
    <property type="evidence" value="ECO:0007669"/>
    <property type="project" value="UniProtKB-SubCell"/>
</dbReference>
<keyword evidence="8" id="KW-1185">Reference proteome</keyword>